<organism evidence="1 2">
    <name type="scientific">Meganyctiphanes norvegica</name>
    <name type="common">Northern krill</name>
    <name type="synonym">Thysanopoda norvegica</name>
    <dbReference type="NCBI Taxonomy" id="48144"/>
    <lineage>
        <taxon>Eukaryota</taxon>
        <taxon>Metazoa</taxon>
        <taxon>Ecdysozoa</taxon>
        <taxon>Arthropoda</taxon>
        <taxon>Crustacea</taxon>
        <taxon>Multicrustacea</taxon>
        <taxon>Malacostraca</taxon>
        <taxon>Eumalacostraca</taxon>
        <taxon>Eucarida</taxon>
        <taxon>Euphausiacea</taxon>
        <taxon>Euphausiidae</taxon>
        <taxon>Meganyctiphanes</taxon>
    </lineage>
</organism>
<accession>A0AAV2R7F7</accession>
<gene>
    <name evidence="1" type="ORF">MNOR_LOCUS21038</name>
</gene>
<dbReference type="EMBL" id="CAXKWB010016634">
    <property type="protein sequence ID" value="CAL4116735.1"/>
    <property type="molecule type" value="Genomic_DNA"/>
</dbReference>
<comment type="caution">
    <text evidence="1">The sequence shown here is derived from an EMBL/GenBank/DDBJ whole genome shotgun (WGS) entry which is preliminary data.</text>
</comment>
<sequence length="132" mass="15317">MARGRANRRGSARGPATQVLPVPILDRDERYVYFRCDLKKWCASTRLKPSERATLIYFHLPERAQDATRHISTEQLRGPTGVDILLKELDSVYLPAKSYRRQQAFKKIIKIKRSPEVPVMEFLAVFKTAYHD</sequence>
<name>A0AAV2R7F7_MEGNR</name>
<keyword evidence="2" id="KW-1185">Reference proteome</keyword>
<feature type="non-terminal residue" evidence="1">
    <location>
        <position position="132"/>
    </location>
</feature>
<reference evidence="1 2" key="1">
    <citation type="submission" date="2024-05" db="EMBL/GenBank/DDBJ databases">
        <authorList>
            <person name="Wallberg A."/>
        </authorList>
    </citation>
    <scope>NUCLEOTIDE SEQUENCE [LARGE SCALE GENOMIC DNA]</scope>
</reference>
<evidence type="ECO:0000313" key="2">
    <source>
        <dbReference type="Proteomes" id="UP001497623"/>
    </source>
</evidence>
<dbReference type="Proteomes" id="UP001497623">
    <property type="component" value="Unassembled WGS sequence"/>
</dbReference>
<protein>
    <submittedName>
        <fullName evidence="1">Uncharacterized protein</fullName>
    </submittedName>
</protein>
<proteinExistence type="predicted"/>
<dbReference type="AlphaFoldDB" id="A0AAV2R7F7"/>
<evidence type="ECO:0000313" key="1">
    <source>
        <dbReference type="EMBL" id="CAL4116735.1"/>
    </source>
</evidence>